<feature type="DNA-binding region" description="H-T-H motif" evidence="2">
    <location>
        <begin position="33"/>
        <end position="52"/>
    </location>
</feature>
<dbReference type="InterPro" id="IPR041583">
    <property type="entry name" value="TetR_C_31"/>
</dbReference>
<dbReference type="InterPro" id="IPR050109">
    <property type="entry name" value="HTH-type_TetR-like_transc_reg"/>
</dbReference>
<dbReference type="Gene3D" id="1.10.357.10">
    <property type="entry name" value="Tetracycline Repressor, domain 2"/>
    <property type="match status" value="1"/>
</dbReference>
<dbReference type="PANTHER" id="PTHR30055:SF226">
    <property type="entry name" value="HTH-TYPE TRANSCRIPTIONAL REGULATOR PKSA"/>
    <property type="match status" value="1"/>
</dbReference>
<evidence type="ECO:0000259" key="3">
    <source>
        <dbReference type="PROSITE" id="PS50977"/>
    </source>
</evidence>
<dbReference type="Proteomes" id="UP000199206">
    <property type="component" value="Unassembled WGS sequence"/>
</dbReference>
<dbReference type="STRING" id="1166340.SAMN05192583_3722"/>
<dbReference type="GO" id="GO:0003700">
    <property type="term" value="F:DNA-binding transcription factor activity"/>
    <property type="evidence" value="ECO:0007669"/>
    <property type="project" value="TreeGrafter"/>
</dbReference>
<feature type="domain" description="HTH tetR-type" evidence="3">
    <location>
        <begin position="10"/>
        <end position="70"/>
    </location>
</feature>
<dbReference type="PROSITE" id="PS50977">
    <property type="entry name" value="HTH_TETR_2"/>
    <property type="match status" value="1"/>
</dbReference>
<dbReference type="PANTHER" id="PTHR30055">
    <property type="entry name" value="HTH-TYPE TRANSCRIPTIONAL REGULATOR RUTR"/>
    <property type="match status" value="1"/>
</dbReference>
<dbReference type="RefSeq" id="WP_093667200.1">
    <property type="nucleotide sequence ID" value="NZ_FOCF01000018.1"/>
</dbReference>
<evidence type="ECO:0000256" key="2">
    <source>
        <dbReference type="PROSITE-ProRule" id="PRU00335"/>
    </source>
</evidence>
<dbReference type="Pfam" id="PF17940">
    <property type="entry name" value="TetR_C_31"/>
    <property type="match status" value="1"/>
</dbReference>
<dbReference type="GO" id="GO:0000976">
    <property type="term" value="F:transcription cis-regulatory region binding"/>
    <property type="evidence" value="ECO:0007669"/>
    <property type="project" value="TreeGrafter"/>
</dbReference>
<organism evidence="4 5">
    <name type="scientific">Sphingomonas gellani</name>
    <dbReference type="NCBI Taxonomy" id="1166340"/>
    <lineage>
        <taxon>Bacteria</taxon>
        <taxon>Pseudomonadati</taxon>
        <taxon>Pseudomonadota</taxon>
        <taxon>Alphaproteobacteria</taxon>
        <taxon>Sphingomonadales</taxon>
        <taxon>Sphingomonadaceae</taxon>
        <taxon>Sphingomonas</taxon>
    </lineage>
</organism>
<protein>
    <submittedName>
        <fullName evidence="4">Transcriptional regulator, TetR family</fullName>
    </submittedName>
</protein>
<name>A0A1H8JYY8_9SPHN</name>
<dbReference type="AlphaFoldDB" id="A0A1H8JYY8"/>
<dbReference type="Pfam" id="PF00440">
    <property type="entry name" value="TetR_N"/>
    <property type="match status" value="1"/>
</dbReference>
<keyword evidence="5" id="KW-1185">Reference proteome</keyword>
<dbReference type="OrthoDB" id="9809265at2"/>
<evidence type="ECO:0000313" key="4">
    <source>
        <dbReference type="EMBL" id="SEN85903.1"/>
    </source>
</evidence>
<accession>A0A1H8JYY8</accession>
<dbReference type="SUPFAM" id="SSF46689">
    <property type="entry name" value="Homeodomain-like"/>
    <property type="match status" value="1"/>
</dbReference>
<dbReference type="InterPro" id="IPR009057">
    <property type="entry name" value="Homeodomain-like_sf"/>
</dbReference>
<dbReference type="EMBL" id="FOCF01000018">
    <property type="protein sequence ID" value="SEN85903.1"/>
    <property type="molecule type" value="Genomic_DNA"/>
</dbReference>
<keyword evidence="1 2" id="KW-0238">DNA-binding</keyword>
<dbReference type="InterPro" id="IPR001647">
    <property type="entry name" value="HTH_TetR"/>
</dbReference>
<gene>
    <name evidence="4" type="ORF">SAMN05192583_3722</name>
</gene>
<evidence type="ECO:0000313" key="5">
    <source>
        <dbReference type="Proteomes" id="UP000199206"/>
    </source>
</evidence>
<sequence>MSGGTRRKDSDRRQRIIDATLHAIAAHGVSGTTHRRIAALAAVPLGSVTYYFATLDDLVIAAFLQLAEHSSKAFADRMAMANDRDSAKDAIVAIIAGSIWATPRTLLLSYELYAFAARHPPVADVMRRWMGNSRVALERFFDPLTARALDALVEEIGIHNSIDPYPLSEHAIRTIVDRVTEPTCGR</sequence>
<evidence type="ECO:0000256" key="1">
    <source>
        <dbReference type="ARBA" id="ARBA00023125"/>
    </source>
</evidence>
<reference evidence="5" key="1">
    <citation type="submission" date="2016-10" db="EMBL/GenBank/DDBJ databases">
        <authorList>
            <person name="Varghese N."/>
            <person name="Submissions S."/>
        </authorList>
    </citation>
    <scope>NUCLEOTIDE SEQUENCE [LARGE SCALE GENOMIC DNA]</scope>
    <source>
        <strain evidence="5">S6-262</strain>
    </source>
</reference>
<proteinExistence type="predicted"/>